<dbReference type="RefSeq" id="WP_281009559.1">
    <property type="nucleotide sequence ID" value="NZ_JAYGIE010000107.1"/>
</dbReference>
<reference evidence="2 3" key="1">
    <citation type="submission" date="2023-12" db="EMBL/GenBank/DDBJ databases">
        <title>Baltic Sea Cyanobacteria.</title>
        <authorList>
            <person name="Delbaje E."/>
            <person name="Fewer D.P."/>
            <person name="Shishido T.K."/>
        </authorList>
    </citation>
    <scope>NUCLEOTIDE SEQUENCE [LARGE SCALE GENOMIC DNA]</scope>
    <source>
        <strain evidence="2 3">UHCC 0370</strain>
    </source>
</reference>
<accession>A0ABU5TPP0</accession>
<evidence type="ECO:0000313" key="2">
    <source>
        <dbReference type="EMBL" id="MEA5480042.1"/>
    </source>
</evidence>
<dbReference type="Gene3D" id="3.30.460.10">
    <property type="entry name" value="Beta Polymerase, domain 2"/>
    <property type="match status" value="1"/>
</dbReference>
<dbReference type="InterPro" id="IPR041633">
    <property type="entry name" value="Polbeta"/>
</dbReference>
<organism evidence="2 3">
    <name type="scientific">Pseudanabaena galeata UHCC 0370</name>
    <dbReference type="NCBI Taxonomy" id="3110310"/>
    <lineage>
        <taxon>Bacteria</taxon>
        <taxon>Bacillati</taxon>
        <taxon>Cyanobacteriota</taxon>
        <taxon>Cyanophyceae</taxon>
        <taxon>Pseudanabaenales</taxon>
        <taxon>Pseudanabaenaceae</taxon>
        <taxon>Pseudanabaena</taxon>
    </lineage>
</organism>
<protein>
    <submittedName>
        <fullName evidence="2">Nucleotidyltransferase domain-containing protein</fullName>
        <ecNumber evidence="2">2.7.7.-</ecNumber>
    </submittedName>
</protein>
<dbReference type="SUPFAM" id="SSF81301">
    <property type="entry name" value="Nucleotidyltransferase"/>
    <property type="match status" value="1"/>
</dbReference>
<dbReference type="Proteomes" id="UP001301388">
    <property type="component" value="Unassembled WGS sequence"/>
</dbReference>
<name>A0ABU5TPP0_9CYAN</name>
<evidence type="ECO:0000313" key="3">
    <source>
        <dbReference type="Proteomes" id="UP001301388"/>
    </source>
</evidence>
<proteinExistence type="predicted"/>
<gene>
    <name evidence="2" type="ORF">VB774_20630</name>
</gene>
<dbReference type="GO" id="GO:0016779">
    <property type="term" value="F:nucleotidyltransferase activity"/>
    <property type="evidence" value="ECO:0007669"/>
    <property type="project" value="UniProtKB-KW"/>
</dbReference>
<keyword evidence="2" id="KW-0548">Nucleotidyltransferase</keyword>
<dbReference type="CDD" id="cd05403">
    <property type="entry name" value="NT_KNTase_like"/>
    <property type="match status" value="1"/>
</dbReference>
<sequence length="123" mass="14430">MTKTALELTLYERQAYCPSRNLDSLQDEARWTEAWKIVHKIAGLLRDRYRTKQIIVFGSLTNKERFTRYSDIDLAISGLTFKQFYQAVDDIELLARDFKVDLVNLDRCRQAIAERINREGLAI</sequence>
<comment type="caution">
    <text evidence="2">The sequence shown here is derived from an EMBL/GenBank/DDBJ whole genome shotgun (WGS) entry which is preliminary data.</text>
</comment>
<keyword evidence="3" id="KW-1185">Reference proteome</keyword>
<keyword evidence="2" id="KW-0808">Transferase</keyword>
<dbReference type="InterPro" id="IPR024700">
    <property type="entry name" value="UCP020217"/>
</dbReference>
<dbReference type="PIRSF" id="PIRSF020217">
    <property type="entry name" value="UCP020217"/>
    <property type="match status" value="1"/>
</dbReference>
<dbReference type="EMBL" id="JAYGIE010000107">
    <property type="protein sequence ID" value="MEA5480042.1"/>
    <property type="molecule type" value="Genomic_DNA"/>
</dbReference>
<dbReference type="EC" id="2.7.7.-" evidence="2"/>
<dbReference type="Pfam" id="PF18765">
    <property type="entry name" value="Polbeta"/>
    <property type="match status" value="1"/>
</dbReference>
<evidence type="ECO:0000259" key="1">
    <source>
        <dbReference type="Pfam" id="PF18765"/>
    </source>
</evidence>
<dbReference type="InterPro" id="IPR043519">
    <property type="entry name" value="NT_sf"/>
</dbReference>
<feature type="domain" description="Polymerase beta nucleotidyltransferase" evidence="1">
    <location>
        <begin position="40"/>
        <end position="121"/>
    </location>
</feature>